<name>F4QH58_9CAUL</name>
<organism evidence="3 4">
    <name type="scientific">Asticcacaulis biprosthecium C19</name>
    <dbReference type="NCBI Taxonomy" id="715226"/>
    <lineage>
        <taxon>Bacteria</taxon>
        <taxon>Pseudomonadati</taxon>
        <taxon>Pseudomonadota</taxon>
        <taxon>Alphaproteobacteria</taxon>
        <taxon>Caulobacterales</taxon>
        <taxon>Caulobacteraceae</taxon>
        <taxon>Asticcacaulis</taxon>
    </lineage>
</organism>
<dbReference type="CDD" id="cd09083">
    <property type="entry name" value="EEP-1"/>
    <property type="match status" value="1"/>
</dbReference>
<dbReference type="STRING" id="715226.ABI_10320"/>
<dbReference type="InterPro" id="IPR050410">
    <property type="entry name" value="CCR4/nocturin_mRNA_transcr"/>
</dbReference>
<dbReference type="InterPro" id="IPR036691">
    <property type="entry name" value="Endo/exonu/phosph_ase_sf"/>
</dbReference>
<dbReference type="SUPFAM" id="SSF56219">
    <property type="entry name" value="DNase I-like"/>
    <property type="match status" value="1"/>
</dbReference>
<dbReference type="RefSeq" id="WP_006271775.1">
    <property type="nucleotide sequence ID" value="NZ_GL883077.1"/>
</dbReference>
<dbReference type="PROSITE" id="PS51257">
    <property type="entry name" value="PROKAR_LIPOPROTEIN"/>
    <property type="match status" value="1"/>
</dbReference>
<reference evidence="4" key="1">
    <citation type="submission" date="2011-03" db="EMBL/GenBank/DDBJ databases">
        <title>Draft genome sequence of Brevundimonas diminuta.</title>
        <authorList>
            <person name="Brown P.J.B."/>
            <person name="Buechlein A."/>
            <person name="Hemmerich C."/>
            <person name="Brun Y.V."/>
        </authorList>
    </citation>
    <scope>NUCLEOTIDE SEQUENCE [LARGE SCALE GENOMIC DNA]</scope>
    <source>
        <strain evidence="4">C19</strain>
    </source>
</reference>
<keyword evidence="3" id="KW-0269">Exonuclease</keyword>
<dbReference type="HOGENOM" id="CLU_030508_1_0_5"/>
<dbReference type="Pfam" id="PF03372">
    <property type="entry name" value="Exo_endo_phos"/>
    <property type="match status" value="1"/>
</dbReference>
<keyword evidence="4" id="KW-1185">Reference proteome</keyword>
<keyword evidence="3" id="KW-0540">Nuclease</keyword>
<dbReference type="GO" id="GO:0000175">
    <property type="term" value="F:3'-5'-RNA exonuclease activity"/>
    <property type="evidence" value="ECO:0007669"/>
    <property type="project" value="TreeGrafter"/>
</dbReference>
<evidence type="ECO:0000256" key="1">
    <source>
        <dbReference type="SAM" id="SignalP"/>
    </source>
</evidence>
<dbReference type="InterPro" id="IPR005135">
    <property type="entry name" value="Endo/exonuclease/phosphatase"/>
</dbReference>
<dbReference type="PANTHER" id="PTHR12121">
    <property type="entry name" value="CARBON CATABOLITE REPRESSOR PROTEIN 4"/>
    <property type="match status" value="1"/>
</dbReference>
<dbReference type="GO" id="GO:0004519">
    <property type="term" value="F:endonuclease activity"/>
    <property type="evidence" value="ECO:0007669"/>
    <property type="project" value="UniProtKB-KW"/>
</dbReference>
<dbReference type="AlphaFoldDB" id="F4QH58"/>
<evidence type="ECO:0000259" key="2">
    <source>
        <dbReference type="Pfam" id="PF03372"/>
    </source>
</evidence>
<feature type="signal peptide" evidence="1">
    <location>
        <begin position="1"/>
        <end position="21"/>
    </location>
</feature>
<dbReference type="EMBL" id="GL883077">
    <property type="protein sequence ID" value="EGF92595.1"/>
    <property type="molecule type" value="Genomic_DNA"/>
</dbReference>
<sequence length="278" mass="30350">MKIYIPVALLSLTACATLPEAAPQTLRVMSYNIRYANDADRPNWGERREALAKQVAFTDPDILGVQEAQPVQVAYLAAQWPGYDHYGLGRDDGVNGETTTLFWRRDRFETVSKSHQWCSPTPDRPGKGWDAAWPRTITRLVLRDRLSGKVLDVRNTHLDNEGAVARENCAKQVAGIVVESGALVIVLGDMNSGPDSAPYRVLTGDALGLKDARKAATVDFGPPGTFNGFDLSATQGEAIDHIFVPRGLAVTRYGVLTDSFSGKVISDHFPVVADIRVD</sequence>
<gene>
    <name evidence="3" type="ORF">ABI_10320</name>
</gene>
<feature type="domain" description="Endonuclease/exonuclease/phosphatase" evidence="2">
    <location>
        <begin position="29"/>
        <end position="268"/>
    </location>
</feature>
<dbReference type="PANTHER" id="PTHR12121:SF36">
    <property type="entry name" value="ENDONUCLEASE_EXONUCLEASE_PHOSPHATASE DOMAIN-CONTAINING PROTEIN"/>
    <property type="match status" value="1"/>
</dbReference>
<protein>
    <submittedName>
        <fullName evidence="3">Endonuclease/Exonuclease/phosphatase family protein</fullName>
    </submittedName>
</protein>
<keyword evidence="3" id="KW-0378">Hydrolase</keyword>
<keyword evidence="1" id="KW-0732">Signal</keyword>
<dbReference type="Proteomes" id="UP000006512">
    <property type="component" value="Unassembled WGS sequence"/>
</dbReference>
<dbReference type="OrthoDB" id="9793162at2"/>
<proteinExistence type="predicted"/>
<keyword evidence="3" id="KW-0255">Endonuclease</keyword>
<dbReference type="Gene3D" id="3.60.10.10">
    <property type="entry name" value="Endonuclease/exonuclease/phosphatase"/>
    <property type="match status" value="1"/>
</dbReference>
<evidence type="ECO:0000313" key="4">
    <source>
        <dbReference type="Proteomes" id="UP000006512"/>
    </source>
</evidence>
<dbReference type="eggNOG" id="COG3568">
    <property type="taxonomic scope" value="Bacteria"/>
</dbReference>
<accession>F4QH58</accession>
<evidence type="ECO:0000313" key="3">
    <source>
        <dbReference type="EMBL" id="EGF92595.1"/>
    </source>
</evidence>
<feature type="chain" id="PRO_5003314090" evidence="1">
    <location>
        <begin position="22"/>
        <end position="278"/>
    </location>
</feature>